<proteinExistence type="predicted"/>
<protein>
    <submittedName>
        <fullName evidence="1">Uncharacterized protein</fullName>
    </submittedName>
</protein>
<reference evidence="1 2" key="1">
    <citation type="journal article" date="2021" name="Hortic Res">
        <title>High-quality reference genome and annotation aids understanding of berry development for evergreen blueberry (Vaccinium darrowii).</title>
        <authorList>
            <person name="Yu J."/>
            <person name="Hulse-Kemp A.M."/>
            <person name="Babiker E."/>
            <person name="Staton M."/>
        </authorList>
    </citation>
    <scope>NUCLEOTIDE SEQUENCE [LARGE SCALE GENOMIC DNA]</scope>
    <source>
        <strain evidence="2">cv. NJ 8807/NJ 8810</strain>
        <tissue evidence="1">Young leaf</tissue>
    </source>
</reference>
<keyword evidence="2" id="KW-1185">Reference proteome</keyword>
<accession>A0ACB7XHG1</accession>
<comment type="caution">
    <text evidence="1">The sequence shown here is derived from an EMBL/GenBank/DDBJ whole genome shotgun (WGS) entry which is preliminary data.</text>
</comment>
<name>A0ACB7XHG1_9ERIC</name>
<organism evidence="1 2">
    <name type="scientific">Vaccinium darrowii</name>
    <dbReference type="NCBI Taxonomy" id="229202"/>
    <lineage>
        <taxon>Eukaryota</taxon>
        <taxon>Viridiplantae</taxon>
        <taxon>Streptophyta</taxon>
        <taxon>Embryophyta</taxon>
        <taxon>Tracheophyta</taxon>
        <taxon>Spermatophyta</taxon>
        <taxon>Magnoliopsida</taxon>
        <taxon>eudicotyledons</taxon>
        <taxon>Gunneridae</taxon>
        <taxon>Pentapetalae</taxon>
        <taxon>asterids</taxon>
        <taxon>Ericales</taxon>
        <taxon>Ericaceae</taxon>
        <taxon>Vaccinioideae</taxon>
        <taxon>Vaccinieae</taxon>
        <taxon>Vaccinium</taxon>
    </lineage>
</organism>
<dbReference type="Proteomes" id="UP000828048">
    <property type="component" value="Chromosome 10"/>
</dbReference>
<dbReference type="EMBL" id="CM037160">
    <property type="protein sequence ID" value="KAH7840210.1"/>
    <property type="molecule type" value="Genomic_DNA"/>
</dbReference>
<sequence>MGGVRAFLAIMIEVKKEEECIVDIKMEVKTEVRFAGCSSVSDSSCDTNTPISPFAQGRRRITGAAKRSSQAGWTAEEDNLLSEVVEKYNGKNWKKIAECIPGRTDVQCLHRWQKVLNPQLVKGPWTKEEDEYIIYLVEKYGCKKWSVIAKFLHGRIGKQCRERWHNHLDPAIKKEAWTQEEEAVLTYYHQIYGNKWAELARFLPGRTDNAIKNHWNCSVKKKFDLNLPPSPVLDMQGTASPDFFKSETKSVGADVKVARHCLSEEPLDCRKAKEHANETCSTELVLGNAKLVVNPLELNPYSIGIEARGNKQISSPRRIQFNGTQTVARGLVTEPCQGNGSPPGMHDLLKASSDDDFFQASDSIKSTNLLDPVLPFASEKAFESSKRHRSCGTGVGVVNLESGSLSDNSFWSLSTFELNVPYDKLYKKNRVHATPHHSDDKYYGCLSYKPPQLKDFVTPKENAGEWLSVDNNLSHDNRHVGCSTPPNLELSMSVNSNCPGSMLRNSALSYKNTPSIIRKRTSRKAVSSLKHQLLIGLWKDVLNVSLIRSGIQLQLDVAPQFLQQRRLDSILVQIGCWLLITVEVGLENCISCIRNQEILRMRYIATYVVSRNSEISQQVDASICNGGEVH</sequence>
<evidence type="ECO:0000313" key="1">
    <source>
        <dbReference type="EMBL" id="KAH7840210.1"/>
    </source>
</evidence>
<gene>
    <name evidence="1" type="ORF">Vadar_014177</name>
</gene>
<evidence type="ECO:0000313" key="2">
    <source>
        <dbReference type="Proteomes" id="UP000828048"/>
    </source>
</evidence>